<evidence type="ECO:0000313" key="9">
    <source>
        <dbReference type="EMBL" id="ADZ45334.1"/>
    </source>
</evidence>
<dbReference type="GO" id="GO:0003995">
    <property type="term" value="F:acyl-CoA dehydrogenase activity"/>
    <property type="evidence" value="ECO:0007669"/>
    <property type="project" value="TreeGrafter"/>
</dbReference>
<dbReference type="Pfam" id="PF00441">
    <property type="entry name" value="Acyl-CoA_dh_1"/>
    <property type="match status" value="1"/>
</dbReference>
<dbReference type="Pfam" id="PF02771">
    <property type="entry name" value="Acyl-CoA_dh_N"/>
    <property type="match status" value="1"/>
</dbReference>
<feature type="domain" description="Acyl-CoA oxidase/dehydrogenase middle" evidence="7">
    <location>
        <begin position="134"/>
        <end position="226"/>
    </location>
</feature>
<dbReference type="InterPro" id="IPR009075">
    <property type="entry name" value="AcylCo_DH/oxidase_C"/>
</dbReference>
<dbReference type="SUPFAM" id="SSF47203">
    <property type="entry name" value="Acyl-CoA dehydrogenase C-terminal domain-like"/>
    <property type="match status" value="1"/>
</dbReference>
<protein>
    <submittedName>
        <fullName evidence="9">Acyl-CoA dehydrogenase</fullName>
    </submittedName>
</protein>
<dbReference type="Gene3D" id="2.40.110.10">
    <property type="entry name" value="Butyryl-CoA Dehydrogenase, subunit A, domain 2"/>
    <property type="match status" value="1"/>
</dbReference>
<reference evidence="9" key="1">
    <citation type="journal article" date="2011" name="Mol. Biosyst.">
        <title>Identification of the gene cluster involved in muraymycin biosynthesis from Streptomyces sp. NRRL 30471.</title>
        <authorList>
            <person name="Cheng L."/>
            <person name="Chen W."/>
            <person name="Zhai L."/>
            <person name="Xu D."/>
            <person name="Huang T."/>
            <person name="Lin S."/>
            <person name="Zhou X."/>
            <person name="Deng Z."/>
        </authorList>
    </citation>
    <scope>NUCLEOTIDE SEQUENCE</scope>
    <source>
        <strain evidence="9">NRRL 30471</strain>
    </source>
</reference>
<evidence type="ECO:0000256" key="2">
    <source>
        <dbReference type="ARBA" id="ARBA00009347"/>
    </source>
</evidence>
<dbReference type="InterPro" id="IPR009100">
    <property type="entry name" value="AcylCoA_DH/oxidase_NM_dom_sf"/>
</dbReference>
<dbReference type="InterPro" id="IPR013786">
    <property type="entry name" value="AcylCoA_DH/ox_N"/>
</dbReference>
<dbReference type="PANTHER" id="PTHR43884:SF40">
    <property type="entry name" value="ACYL-COA DEHYDROGENASE"/>
    <property type="match status" value="1"/>
</dbReference>
<comment type="cofactor">
    <cofactor evidence="1 5">
        <name>FAD</name>
        <dbReference type="ChEBI" id="CHEBI:57692"/>
    </cofactor>
</comment>
<dbReference type="Gene3D" id="1.10.540.10">
    <property type="entry name" value="Acyl-CoA dehydrogenase/oxidase, N-terminal domain"/>
    <property type="match status" value="1"/>
</dbReference>
<evidence type="ECO:0000256" key="3">
    <source>
        <dbReference type="ARBA" id="ARBA00022630"/>
    </source>
</evidence>
<dbReference type="AlphaFoldDB" id="F2WUD4"/>
<evidence type="ECO:0000256" key="5">
    <source>
        <dbReference type="RuleBase" id="RU362125"/>
    </source>
</evidence>
<keyword evidence="5" id="KW-0560">Oxidoreductase</keyword>
<dbReference type="GO" id="GO:0050660">
    <property type="term" value="F:flavin adenine dinucleotide binding"/>
    <property type="evidence" value="ECO:0007669"/>
    <property type="project" value="InterPro"/>
</dbReference>
<dbReference type="SMR" id="F2WUD4"/>
<dbReference type="InterPro" id="IPR037069">
    <property type="entry name" value="AcylCoA_DH/ox_N_sf"/>
</dbReference>
<feature type="domain" description="Acyl-CoA dehydrogenase/oxidase C-terminal" evidence="6">
    <location>
        <begin position="241"/>
        <end position="389"/>
    </location>
</feature>
<sequence>MTTNTSLVNRYTREHLPVLESFRAFVRRELVPLASETSGDSAERIPDDISEAVRRRSAELGFYAGDYPEEVGGQDMPFAAKTLLHEYAEEVGCPLAPVALCGPEGPSALLLSATPGQRVRYLKPLVAGAAVRSLAMTEPEGGSDAFDLATRAVRDGAGWVLNGRKTFVSNAEKADFTLVFATTESDRGTWTPAVFIVEAGTPGFTVGQRYEGLGGESVFELLLEDVRVGEEALLGGLARLDQGVRIGQEALARGRLMVAAAANGIATRALALGLDFARERVSLGRRIARHQHVQEHLVTSRVSLEASKMLTYAAAQNLDEGLDVMEATAVAKLAAADTACDVVDRMFQVHGGTAWVKGHPLEYLYRHVRVLRIVEGTSEIQKVIIANAMGLG</sequence>
<evidence type="ECO:0000259" key="6">
    <source>
        <dbReference type="Pfam" id="PF00441"/>
    </source>
</evidence>
<name>F2WUD4_9ACTN</name>
<feature type="domain" description="Acyl-CoA dehydrogenase/oxidase N-terminal" evidence="8">
    <location>
        <begin position="12"/>
        <end position="128"/>
    </location>
</feature>
<dbReference type="PANTHER" id="PTHR43884">
    <property type="entry name" value="ACYL-COA DEHYDROGENASE"/>
    <property type="match status" value="1"/>
</dbReference>
<keyword evidence="4 5" id="KW-0274">FAD</keyword>
<dbReference type="Gene3D" id="1.20.140.10">
    <property type="entry name" value="Butyryl-CoA Dehydrogenase, subunit A, domain 3"/>
    <property type="match status" value="1"/>
</dbReference>
<dbReference type="InterPro" id="IPR046373">
    <property type="entry name" value="Acyl-CoA_Oxase/DH_mid-dom_sf"/>
</dbReference>
<evidence type="ECO:0000256" key="4">
    <source>
        <dbReference type="ARBA" id="ARBA00022827"/>
    </source>
</evidence>
<gene>
    <name evidence="9" type="primary">mur22</name>
</gene>
<organism evidence="9">
    <name type="scientific">Streptomyces sp. NRRL 30471</name>
    <dbReference type="NCBI Taxonomy" id="996287"/>
    <lineage>
        <taxon>Bacteria</taxon>
        <taxon>Bacillati</taxon>
        <taxon>Actinomycetota</taxon>
        <taxon>Actinomycetes</taxon>
        <taxon>Kitasatosporales</taxon>
        <taxon>Streptomycetaceae</taxon>
        <taxon>Streptomyces</taxon>
    </lineage>
</organism>
<dbReference type="EMBL" id="HQ257512">
    <property type="protein sequence ID" value="ADZ45334.1"/>
    <property type="molecule type" value="Genomic_DNA"/>
</dbReference>
<comment type="similarity">
    <text evidence="2 5">Belongs to the acyl-CoA dehydrogenase family.</text>
</comment>
<dbReference type="InterPro" id="IPR036250">
    <property type="entry name" value="AcylCo_DH-like_C"/>
</dbReference>
<accession>F2WUD4</accession>
<dbReference type="Pfam" id="PF02770">
    <property type="entry name" value="Acyl-CoA_dh_M"/>
    <property type="match status" value="1"/>
</dbReference>
<keyword evidence="3 5" id="KW-0285">Flavoprotein</keyword>
<evidence type="ECO:0000256" key="1">
    <source>
        <dbReference type="ARBA" id="ARBA00001974"/>
    </source>
</evidence>
<dbReference type="InterPro" id="IPR006091">
    <property type="entry name" value="Acyl-CoA_Oxase/DH_mid-dom"/>
</dbReference>
<proteinExistence type="inferred from homology"/>
<evidence type="ECO:0000259" key="7">
    <source>
        <dbReference type="Pfam" id="PF02770"/>
    </source>
</evidence>
<dbReference type="SUPFAM" id="SSF56645">
    <property type="entry name" value="Acyl-CoA dehydrogenase NM domain-like"/>
    <property type="match status" value="1"/>
</dbReference>
<evidence type="ECO:0000259" key="8">
    <source>
        <dbReference type="Pfam" id="PF02771"/>
    </source>
</evidence>
<dbReference type="PIRSF" id="PIRSF016578">
    <property type="entry name" value="HsaA"/>
    <property type="match status" value="1"/>
</dbReference>